<sequence>VDMIQFCIVFYHNIQVLFRSCDYPKFVNGLLAFQAAYFLYLFGCFYYKQYVKGKREKVEAEEKKLQNGTVQNGIISKNKNIINEQVNIITNGVVNNIKNGKVKEQ</sequence>
<feature type="transmembrane region" description="Helical" evidence="10">
    <location>
        <begin position="26"/>
        <end position="47"/>
    </location>
</feature>
<comment type="caution">
    <text evidence="11">The sequence shown here is derived from an EMBL/GenBank/DDBJ whole genome shotgun (WGS) entry which is preliminary data.</text>
</comment>
<dbReference type="GO" id="GO:0009922">
    <property type="term" value="F:fatty acid elongase activity"/>
    <property type="evidence" value="ECO:0007669"/>
    <property type="project" value="InterPro"/>
</dbReference>
<comment type="subcellular location">
    <subcellularLocation>
        <location evidence="1">Membrane</location>
        <topology evidence="1">Multi-pass membrane protein</topology>
    </subcellularLocation>
</comment>
<evidence type="ECO:0008006" key="13">
    <source>
        <dbReference type="Google" id="ProtNLM"/>
    </source>
</evidence>
<dbReference type="AlphaFoldDB" id="A0AAV8X2E6"/>
<dbReference type="GO" id="GO:0006633">
    <property type="term" value="P:fatty acid biosynthetic process"/>
    <property type="evidence" value="ECO:0007669"/>
    <property type="project" value="UniProtKB-KW"/>
</dbReference>
<dbReference type="InterPro" id="IPR002076">
    <property type="entry name" value="ELO_fam"/>
</dbReference>
<dbReference type="Pfam" id="PF01151">
    <property type="entry name" value="ELO"/>
    <property type="match status" value="1"/>
</dbReference>
<keyword evidence="9" id="KW-0275">Fatty acid biosynthesis</keyword>
<evidence type="ECO:0000313" key="11">
    <source>
        <dbReference type="EMBL" id="KAJ8932807.1"/>
    </source>
</evidence>
<evidence type="ECO:0000256" key="1">
    <source>
        <dbReference type="ARBA" id="ARBA00004141"/>
    </source>
</evidence>
<feature type="non-terminal residue" evidence="11">
    <location>
        <position position="1"/>
    </location>
</feature>
<accession>A0AAV8X2E6</accession>
<evidence type="ECO:0000256" key="10">
    <source>
        <dbReference type="SAM" id="Phobius"/>
    </source>
</evidence>
<name>A0AAV8X2E6_9CUCU</name>
<evidence type="ECO:0000256" key="6">
    <source>
        <dbReference type="ARBA" id="ARBA00022989"/>
    </source>
</evidence>
<organism evidence="11 12">
    <name type="scientific">Rhamnusium bicolor</name>
    <dbReference type="NCBI Taxonomy" id="1586634"/>
    <lineage>
        <taxon>Eukaryota</taxon>
        <taxon>Metazoa</taxon>
        <taxon>Ecdysozoa</taxon>
        <taxon>Arthropoda</taxon>
        <taxon>Hexapoda</taxon>
        <taxon>Insecta</taxon>
        <taxon>Pterygota</taxon>
        <taxon>Neoptera</taxon>
        <taxon>Endopterygota</taxon>
        <taxon>Coleoptera</taxon>
        <taxon>Polyphaga</taxon>
        <taxon>Cucujiformia</taxon>
        <taxon>Chrysomeloidea</taxon>
        <taxon>Cerambycidae</taxon>
        <taxon>Lepturinae</taxon>
        <taxon>Rhagiini</taxon>
        <taxon>Rhamnusium</taxon>
    </lineage>
</organism>
<gene>
    <name evidence="11" type="ORF">NQ314_014511</name>
</gene>
<protein>
    <recommendedName>
        <fullName evidence="13">Very-long-chain 3-oxoacyl-CoA synthase</fullName>
    </recommendedName>
</protein>
<keyword evidence="6 10" id="KW-1133">Transmembrane helix</keyword>
<keyword evidence="8 10" id="KW-0472">Membrane</keyword>
<keyword evidence="3" id="KW-0808">Transferase</keyword>
<evidence type="ECO:0000256" key="9">
    <source>
        <dbReference type="ARBA" id="ARBA00023160"/>
    </source>
</evidence>
<evidence type="ECO:0000256" key="2">
    <source>
        <dbReference type="ARBA" id="ARBA00022516"/>
    </source>
</evidence>
<proteinExistence type="predicted"/>
<dbReference type="GO" id="GO:0016020">
    <property type="term" value="C:membrane"/>
    <property type="evidence" value="ECO:0007669"/>
    <property type="project" value="UniProtKB-SubCell"/>
</dbReference>
<evidence type="ECO:0000256" key="8">
    <source>
        <dbReference type="ARBA" id="ARBA00023136"/>
    </source>
</evidence>
<keyword evidence="5" id="KW-0276">Fatty acid metabolism</keyword>
<evidence type="ECO:0000256" key="7">
    <source>
        <dbReference type="ARBA" id="ARBA00023098"/>
    </source>
</evidence>
<dbReference type="Proteomes" id="UP001162156">
    <property type="component" value="Unassembled WGS sequence"/>
</dbReference>
<keyword evidence="12" id="KW-1185">Reference proteome</keyword>
<keyword evidence="4 10" id="KW-0812">Transmembrane</keyword>
<keyword evidence="7" id="KW-0443">Lipid metabolism</keyword>
<evidence type="ECO:0000256" key="3">
    <source>
        <dbReference type="ARBA" id="ARBA00022679"/>
    </source>
</evidence>
<reference evidence="11" key="1">
    <citation type="journal article" date="2023" name="Insect Mol. Biol.">
        <title>Genome sequencing provides insights into the evolution of gene families encoding plant cell wall-degrading enzymes in longhorned beetles.</title>
        <authorList>
            <person name="Shin N.R."/>
            <person name="Okamura Y."/>
            <person name="Kirsch R."/>
            <person name="Pauchet Y."/>
        </authorList>
    </citation>
    <scope>NUCLEOTIDE SEQUENCE</scope>
    <source>
        <strain evidence="11">RBIC_L_NR</strain>
    </source>
</reference>
<dbReference type="EMBL" id="JANEYF010003969">
    <property type="protein sequence ID" value="KAJ8932807.1"/>
    <property type="molecule type" value="Genomic_DNA"/>
</dbReference>
<evidence type="ECO:0000313" key="12">
    <source>
        <dbReference type="Proteomes" id="UP001162156"/>
    </source>
</evidence>
<keyword evidence="2" id="KW-0444">Lipid biosynthesis</keyword>
<evidence type="ECO:0000256" key="4">
    <source>
        <dbReference type="ARBA" id="ARBA00022692"/>
    </source>
</evidence>
<evidence type="ECO:0000256" key="5">
    <source>
        <dbReference type="ARBA" id="ARBA00022832"/>
    </source>
</evidence>